<reference evidence="1 2" key="1">
    <citation type="submission" date="2016-06" db="EMBL/GenBank/DDBJ databases">
        <authorList>
            <person name="Olsen C.W."/>
            <person name="Carey S."/>
            <person name="Hinshaw L."/>
            <person name="Karasin A.I."/>
        </authorList>
    </citation>
    <scope>NUCLEOTIDE SEQUENCE [LARGE SCALE GENOMIC DNA]</scope>
    <source>
        <strain evidence="1 2">LZ-22</strain>
    </source>
</reference>
<dbReference type="RefSeq" id="WP_092608662.1">
    <property type="nucleotide sequence ID" value="NZ_FMYF01000004.1"/>
</dbReference>
<keyword evidence="2" id="KW-1185">Reference proteome</keyword>
<name>A0A1G6GMY7_9ACTN</name>
<gene>
    <name evidence="1" type="ORF">GA0111570_104134</name>
</gene>
<protein>
    <submittedName>
        <fullName evidence="1">Uncharacterized protein</fullName>
    </submittedName>
</protein>
<organism evidence="1 2">
    <name type="scientific">Raineyella antarctica</name>
    <dbReference type="NCBI Taxonomy" id="1577474"/>
    <lineage>
        <taxon>Bacteria</taxon>
        <taxon>Bacillati</taxon>
        <taxon>Actinomycetota</taxon>
        <taxon>Actinomycetes</taxon>
        <taxon>Propionibacteriales</taxon>
        <taxon>Propionibacteriaceae</taxon>
        <taxon>Raineyella</taxon>
    </lineage>
</organism>
<evidence type="ECO:0000313" key="2">
    <source>
        <dbReference type="Proteomes" id="UP000199086"/>
    </source>
</evidence>
<proteinExistence type="predicted"/>
<dbReference type="AlphaFoldDB" id="A0A1G6GMY7"/>
<dbReference type="EMBL" id="FMYF01000004">
    <property type="protein sequence ID" value="SDB83400.1"/>
    <property type="molecule type" value="Genomic_DNA"/>
</dbReference>
<sequence>MSDSSPDAHGLVDRIRQERAAAAAAMTSLGGNTSTCAMGRDGRPFPAYKYHEGRAAALGRLGRRLRSAGSADLRTIVAGLVGEWQAEVDRRAGAGRDWEAYAAGGLDAARAAESWLADSPA</sequence>
<evidence type="ECO:0000313" key="1">
    <source>
        <dbReference type="EMBL" id="SDB83400.1"/>
    </source>
</evidence>
<accession>A0A1G6GMY7</accession>
<dbReference type="Proteomes" id="UP000199086">
    <property type="component" value="Unassembled WGS sequence"/>
</dbReference>